<keyword evidence="6" id="KW-1185">Reference proteome</keyword>
<keyword evidence="3" id="KW-0808">Transferase</keyword>
<dbReference type="GO" id="GO:0005886">
    <property type="term" value="C:plasma membrane"/>
    <property type="evidence" value="ECO:0007669"/>
    <property type="project" value="TreeGrafter"/>
</dbReference>
<keyword evidence="2 3" id="KW-0418">Kinase</keyword>
<dbReference type="GO" id="GO:0016308">
    <property type="term" value="F:1-phosphatidylinositol-4-phosphate 5-kinase activity"/>
    <property type="evidence" value="ECO:0007669"/>
    <property type="project" value="UniProtKB-EC"/>
</dbReference>
<dbReference type="Gene3D" id="3.30.810.10">
    <property type="entry name" value="2-Layer Sandwich"/>
    <property type="match status" value="1"/>
</dbReference>
<evidence type="ECO:0000256" key="3">
    <source>
        <dbReference type="PROSITE-ProRule" id="PRU00781"/>
    </source>
</evidence>
<dbReference type="EMBL" id="JBDFQZ010000003">
    <property type="protein sequence ID" value="KAK9743093.1"/>
    <property type="molecule type" value="Genomic_DNA"/>
</dbReference>
<dbReference type="InterPro" id="IPR027484">
    <property type="entry name" value="PInositol-4-P-5-kinase_N"/>
</dbReference>
<protein>
    <recommendedName>
        <fullName evidence="1">1-phosphatidylinositol-4-phosphate 5-kinase</fullName>
        <ecNumber evidence="1">2.7.1.68</ecNumber>
    </recommendedName>
</protein>
<evidence type="ECO:0000313" key="6">
    <source>
        <dbReference type="Proteomes" id="UP001443914"/>
    </source>
</evidence>
<proteinExistence type="predicted"/>
<evidence type="ECO:0000313" key="5">
    <source>
        <dbReference type="EMBL" id="KAK9743093.1"/>
    </source>
</evidence>
<organism evidence="5 6">
    <name type="scientific">Saponaria officinalis</name>
    <name type="common">Common soapwort</name>
    <name type="synonym">Lychnis saponaria</name>
    <dbReference type="NCBI Taxonomy" id="3572"/>
    <lineage>
        <taxon>Eukaryota</taxon>
        <taxon>Viridiplantae</taxon>
        <taxon>Streptophyta</taxon>
        <taxon>Embryophyta</taxon>
        <taxon>Tracheophyta</taxon>
        <taxon>Spermatophyta</taxon>
        <taxon>Magnoliopsida</taxon>
        <taxon>eudicotyledons</taxon>
        <taxon>Gunneridae</taxon>
        <taxon>Pentapetalae</taxon>
        <taxon>Caryophyllales</taxon>
        <taxon>Caryophyllaceae</taxon>
        <taxon>Caryophylleae</taxon>
        <taxon>Saponaria</taxon>
    </lineage>
</organism>
<keyword evidence="3" id="KW-0547">Nucleotide-binding</keyword>
<sequence>MLSVCNHETLMELALRGYCGRPFYVRPDDRFVIKMLRKSEAKVLMELLPSNYRHLEKHSNSLLAKIYGLHAARTGTGGPKIYFVVMENLLQSELQIHRQYDLKGSSQGRNPTEVGTQSRLTLKDLEFDMCFYIDPSTRCQLLEQIKIDCNFLEEQSIMDYSLLLGVHIEPQNRVTKDERNCEQSVFSDDSLHDKNGIEPRLCRDITLSDFFTNTNRELRFGVKISARAIQVAQSVKEGSTVSRNTKLPDKSSVFFYLGIIDFLQSYNVIKRLEHAYKSLQYDAKEISSVKPKLYSTRFQDFLSKVFVTENLET</sequence>
<accession>A0AAW1M961</accession>
<evidence type="ECO:0000259" key="4">
    <source>
        <dbReference type="PROSITE" id="PS51455"/>
    </source>
</evidence>
<dbReference type="InterPro" id="IPR002498">
    <property type="entry name" value="PInositol-4-P-4/5-kinase_core"/>
</dbReference>
<dbReference type="PROSITE" id="PS51455">
    <property type="entry name" value="PIPK"/>
    <property type="match status" value="1"/>
</dbReference>
<dbReference type="PANTHER" id="PTHR23086:SF111">
    <property type="entry name" value="PHOSPHATIDYLINOSITOL 4-PHOSPHATE 5-KINASE 10"/>
    <property type="match status" value="1"/>
</dbReference>
<gene>
    <name evidence="5" type="ORF">RND81_03G216700</name>
</gene>
<dbReference type="GO" id="GO:0005524">
    <property type="term" value="F:ATP binding"/>
    <property type="evidence" value="ECO:0007669"/>
    <property type="project" value="UniProtKB-UniRule"/>
</dbReference>
<dbReference type="Proteomes" id="UP001443914">
    <property type="component" value="Unassembled WGS sequence"/>
</dbReference>
<dbReference type="SMART" id="SM00330">
    <property type="entry name" value="PIPKc"/>
    <property type="match status" value="1"/>
</dbReference>
<dbReference type="GO" id="GO:0046854">
    <property type="term" value="P:phosphatidylinositol phosphate biosynthetic process"/>
    <property type="evidence" value="ECO:0007669"/>
    <property type="project" value="TreeGrafter"/>
</dbReference>
<dbReference type="PANTHER" id="PTHR23086">
    <property type="entry name" value="PHOSPHATIDYLINOSITOL-4-PHOSPHATE 5-KINASE"/>
    <property type="match status" value="1"/>
</dbReference>
<dbReference type="AlphaFoldDB" id="A0AAW1M961"/>
<dbReference type="InterPro" id="IPR023610">
    <property type="entry name" value="PInositol-4/5-P-5/4-kinase"/>
</dbReference>
<dbReference type="EC" id="2.7.1.68" evidence="1"/>
<name>A0AAW1M961_SAPOF</name>
<dbReference type="InterPro" id="IPR027483">
    <property type="entry name" value="PInositol-4-P-4/5-kinase_C_sf"/>
</dbReference>
<evidence type="ECO:0000256" key="1">
    <source>
        <dbReference type="ARBA" id="ARBA00012172"/>
    </source>
</evidence>
<evidence type="ECO:0000256" key="2">
    <source>
        <dbReference type="ARBA" id="ARBA00022777"/>
    </source>
</evidence>
<keyword evidence="3" id="KW-0067">ATP-binding</keyword>
<feature type="domain" description="PIPK" evidence="4">
    <location>
        <begin position="1"/>
        <end position="306"/>
    </location>
</feature>
<dbReference type="SUPFAM" id="SSF56104">
    <property type="entry name" value="SAICAR synthase-like"/>
    <property type="match status" value="1"/>
</dbReference>
<reference evidence="5" key="1">
    <citation type="submission" date="2024-03" db="EMBL/GenBank/DDBJ databases">
        <title>WGS assembly of Saponaria officinalis var. Norfolk2.</title>
        <authorList>
            <person name="Jenkins J."/>
            <person name="Shu S."/>
            <person name="Grimwood J."/>
            <person name="Barry K."/>
            <person name="Goodstein D."/>
            <person name="Schmutz J."/>
            <person name="Leebens-Mack J."/>
            <person name="Osbourn A."/>
        </authorList>
    </citation>
    <scope>NUCLEOTIDE SEQUENCE [LARGE SCALE GENOMIC DNA]</scope>
    <source>
        <strain evidence="5">JIC</strain>
    </source>
</reference>
<dbReference type="Gene3D" id="3.30.800.10">
    <property type="entry name" value="Phosphatidylinositol Phosphate Kinase II Beta"/>
    <property type="match status" value="1"/>
</dbReference>
<comment type="caution">
    <text evidence="5">The sequence shown here is derived from an EMBL/GenBank/DDBJ whole genome shotgun (WGS) entry which is preliminary data.</text>
</comment>
<dbReference type="Pfam" id="PF01504">
    <property type="entry name" value="PIP5K"/>
    <property type="match status" value="1"/>
</dbReference>